<dbReference type="RefSeq" id="WP_148816778.1">
    <property type="nucleotide sequence ID" value="NZ_CP043046.1"/>
</dbReference>
<protein>
    <submittedName>
        <fullName evidence="4">D-amino acid dehydrogenase</fullName>
    </submittedName>
</protein>
<dbReference type="GO" id="GO:0008718">
    <property type="term" value="F:D-amino-acid dehydrogenase activity"/>
    <property type="evidence" value="ECO:0007669"/>
    <property type="project" value="TreeGrafter"/>
</dbReference>
<evidence type="ECO:0000259" key="3">
    <source>
        <dbReference type="Pfam" id="PF01266"/>
    </source>
</evidence>
<evidence type="ECO:0000256" key="1">
    <source>
        <dbReference type="ARBA" id="ARBA00009410"/>
    </source>
</evidence>
<dbReference type="PANTHER" id="PTHR13847">
    <property type="entry name" value="SARCOSINE DEHYDROGENASE-RELATED"/>
    <property type="match status" value="1"/>
</dbReference>
<evidence type="ECO:0000256" key="2">
    <source>
        <dbReference type="ARBA" id="ARBA00023002"/>
    </source>
</evidence>
<gene>
    <name evidence="4" type="ORF">FXN63_19210</name>
</gene>
<dbReference type="InterPro" id="IPR006076">
    <property type="entry name" value="FAD-dep_OxRdtase"/>
</dbReference>
<evidence type="ECO:0000313" key="5">
    <source>
        <dbReference type="Proteomes" id="UP000325161"/>
    </source>
</evidence>
<dbReference type="PANTHER" id="PTHR13847:SF280">
    <property type="entry name" value="D-AMINO ACID DEHYDROGENASE"/>
    <property type="match status" value="1"/>
</dbReference>
<dbReference type="GO" id="GO:0055130">
    <property type="term" value="P:D-alanine catabolic process"/>
    <property type="evidence" value="ECO:0007669"/>
    <property type="project" value="TreeGrafter"/>
</dbReference>
<feature type="domain" description="FAD dependent oxidoreductase" evidence="3">
    <location>
        <begin position="2"/>
        <end position="402"/>
    </location>
</feature>
<name>A0A5C0B4I4_9BURK</name>
<accession>A0A5C0B4I4</accession>
<dbReference type="SUPFAM" id="SSF51905">
    <property type="entry name" value="FAD/NAD(P)-binding domain"/>
    <property type="match status" value="1"/>
</dbReference>
<organism evidence="4 5">
    <name type="scientific">Pigmentiphaga aceris</name>
    <dbReference type="NCBI Taxonomy" id="1940612"/>
    <lineage>
        <taxon>Bacteria</taxon>
        <taxon>Pseudomonadati</taxon>
        <taxon>Pseudomonadota</taxon>
        <taxon>Betaproteobacteria</taxon>
        <taxon>Burkholderiales</taxon>
        <taxon>Alcaligenaceae</taxon>
        <taxon>Pigmentiphaga</taxon>
    </lineage>
</organism>
<proteinExistence type="inferred from homology"/>
<dbReference type="OrthoDB" id="18526at2"/>
<dbReference type="GO" id="GO:0005886">
    <property type="term" value="C:plasma membrane"/>
    <property type="evidence" value="ECO:0007669"/>
    <property type="project" value="TreeGrafter"/>
</dbReference>
<sequence>MKVVVLGSGILGTSSAWWLREAGHEVTVVDRQPGAGRETSFANGGQISVSYSVPWANPAAPRKIFNWAFRPDSPLLFRPTADWRQWQWALAFLRECMPSRLAPNVRAMVAMASYSRHTLQDMRSTLGIDYHHLSRGILQFYRDEADFEASQRAADVMRDAGVDRRTISADEVINIEPALAASRSLIVGGDFTPDDESGDVHAFTEGLATRAAAAGVEFRYSTQATRLVSDGSRITSVEVIDPDGSYQQLRADAFVVALGSHSPALLRPLGVPCLVYPAKGYSATYPVLDPDRVPQVSLTDAAHKLVMSRFGDRLRIAGTAEFGGYSRELDPIRCEAITRVARELFGDALDTTAPAYWSGLRPATPSNVPLVGRSRIANLFLNTGHGTLGWTMGAGSGRAIADIVSGKRPEPDFPFIGL</sequence>
<dbReference type="InterPro" id="IPR036188">
    <property type="entry name" value="FAD/NAD-bd_sf"/>
</dbReference>
<dbReference type="AlphaFoldDB" id="A0A5C0B4I4"/>
<dbReference type="Gene3D" id="3.50.50.60">
    <property type="entry name" value="FAD/NAD(P)-binding domain"/>
    <property type="match status" value="2"/>
</dbReference>
<keyword evidence="5" id="KW-1185">Reference proteome</keyword>
<dbReference type="SUPFAM" id="SSF54373">
    <property type="entry name" value="FAD-linked reductases, C-terminal domain"/>
    <property type="match status" value="1"/>
</dbReference>
<comment type="similarity">
    <text evidence="1">Belongs to the DadA oxidoreductase family.</text>
</comment>
<dbReference type="NCBIfam" id="NF001933">
    <property type="entry name" value="PRK00711.1"/>
    <property type="match status" value="1"/>
</dbReference>
<keyword evidence="2" id="KW-0560">Oxidoreductase</keyword>
<dbReference type="EMBL" id="CP043046">
    <property type="protein sequence ID" value="QEI07731.1"/>
    <property type="molecule type" value="Genomic_DNA"/>
</dbReference>
<evidence type="ECO:0000313" key="4">
    <source>
        <dbReference type="EMBL" id="QEI07731.1"/>
    </source>
</evidence>
<dbReference type="Gene3D" id="3.30.9.10">
    <property type="entry name" value="D-Amino Acid Oxidase, subunit A, domain 2"/>
    <property type="match status" value="1"/>
</dbReference>
<dbReference type="GO" id="GO:0005737">
    <property type="term" value="C:cytoplasm"/>
    <property type="evidence" value="ECO:0007669"/>
    <property type="project" value="TreeGrafter"/>
</dbReference>
<dbReference type="KEGG" id="pacr:FXN63_19210"/>
<dbReference type="Proteomes" id="UP000325161">
    <property type="component" value="Chromosome"/>
</dbReference>
<reference evidence="4 5" key="1">
    <citation type="submission" date="2019-08" db="EMBL/GenBank/DDBJ databases">
        <title>Amphibian skin-associated Pigmentiphaga: genome sequence and occurrence across geography and hosts.</title>
        <authorList>
            <person name="Bletz M.C."/>
            <person name="Bunk B."/>
            <person name="Sproeer C."/>
            <person name="Biwer P."/>
            <person name="Reiter S."/>
            <person name="Rabemananjara F.C.E."/>
            <person name="Schulz S."/>
            <person name="Overmann J."/>
            <person name="Vences M."/>
        </authorList>
    </citation>
    <scope>NUCLEOTIDE SEQUENCE [LARGE SCALE GENOMIC DNA]</scope>
    <source>
        <strain evidence="4 5">Mada1488</strain>
    </source>
</reference>
<dbReference type="Pfam" id="PF01266">
    <property type="entry name" value="DAO"/>
    <property type="match status" value="1"/>
</dbReference>